<evidence type="ECO:0000256" key="2">
    <source>
        <dbReference type="ARBA" id="ARBA00022448"/>
    </source>
</evidence>
<reference evidence="11 12" key="1">
    <citation type="submission" date="2022-09" db="EMBL/GenBank/DDBJ databases">
        <title>Genome sequencing of Flavivirga sp. MEBiC05379.</title>
        <authorList>
            <person name="Oh H.-M."/>
            <person name="Kwon K.K."/>
            <person name="Park M.J."/>
            <person name="Yang S.-H."/>
        </authorList>
    </citation>
    <scope>NUCLEOTIDE SEQUENCE [LARGE SCALE GENOMIC DNA]</scope>
    <source>
        <strain evidence="11 12">MEBiC05379</strain>
    </source>
</reference>
<dbReference type="Pfam" id="PF04290">
    <property type="entry name" value="DctQ"/>
    <property type="match status" value="1"/>
</dbReference>
<evidence type="ECO:0000256" key="8">
    <source>
        <dbReference type="ARBA" id="ARBA00038436"/>
    </source>
</evidence>
<feature type="transmembrane region" description="Helical" evidence="9">
    <location>
        <begin position="123"/>
        <end position="144"/>
    </location>
</feature>
<evidence type="ECO:0000259" key="10">
    <source>
        <dbReference type="Pfam" id="PF04290"/>
    </source>
</evidence>
<comment type="subcellular location">
    <subcellularLocation>
        <location evidence="1">Cell inner membrane</location>
        <topology evidence="1">Multi-pass membrane protein</topology>
    </subcellularLocation>
</comment>
<keyword evidence="6 9" id="KW-1133">Transmembrane helix</keyword>
<dbReference type="PANTHER" id="PTHR35011:SF2">
    <property type="entry name" value="2,3-DIKETO-L-GULONATE TRAP TRANSPORTER SMALL PERMEASE PROTEIN YIAM"/>
    <property type="match status" value="1"/>
</dbReference>
<dbReference type="RefSeq" id="WP_303308707.1">
    <property type="nucleotide sequence ID" value="NZ_JAODOP010000001.1"/>
</dbReference>
<evidence type="ECO:0000256" key="7">
    <source>
        <dbReference type="ARBA" id="ARBA00023136"/>
    </source>
</evidence>
<evidence type="ECO:0000256" key="9">
    <source>
        <dbReference type="SAM" id="Phobius"/>
    </source>
</evidence>
<keyword evidence="3" id="KW-1003">Cell membrane</keyword>
<proteinExistence type="inferred from homology"/>
<dbReference type="EMBL" id="JAODOP010000001">
    <property type="protein sequence ID" value="MEF3831702.1"/>
    <property type="molecule type" value="Genomic_DNA"/>
</dbReference>
<organism evidence="11 12">
    <name type="scientific">Flavivirga spongiicola</name>
    <dbReference type="NCBI Taxonomy" id="421621"/>
    <lineage>
        <taxon>Bacteria</taxon>
        <taxon>Pseudomonadati</taxon>
        <taxon>Bacteroidota</taxon>
        <taxon>Flavobacteriia</taxon>
        <taxon>Flavobacteriales</taxon>
        <taxon>Flavobacteriaceae</taxon>
        <taxon>Flavivirga</taxon>
    </lineage>
</organism>
<dbReference type="Proteomes" id="UP001337305">
    <property type="component" value="Unassembled WGS sequence"/>
</dbReference>
<keyword evidence="2" id="KW-0813">Transport</keyword>
<keyword evidence="12" id="KW-1185">Reference proteome</keyword>
<dbReference type="InterPro" id="IPR055348">
    <property type="entry name" value="DctQ"/>
</dbReference>
<evidence type="ECO:0000256" key="1">
    <source>
        <dbReference type="ARBA" id="ARBA00004429"/>
    </source>
</evidence>
<evidence type="ECO:0000256" key="3">
    <source>
        <dbReference type="ARBA" id="ARBA00022475"/>
    </source>
</evidence>
<keyword evidence="5 9" id="KW-0812">Transmembrane</keyword>
<feature type="transmembrane region" description="Helical" evidence="9">
    <location>
        <begin position="12"/>
        <end position="31"/>
    </location>
</feature>
<feature type="domain" description="Tripartite ATP-independent periplasmic transporters DctQ component" evidence="10">
    <location>
        <begin position="22"/>
        <end position="151"/>
    </location>
</feature>
<comment type="caution">
    <text evidence="11">The sequence shown here is derived from an EMBL/GenBank/DDBJ whole genome shotgun (WGS) entry which is preliminary data.</text>
</comment>
<evidence type="ECO:0000313" key="12">
    <source>
        <dbReference type="Proteomes" id="UP001337305"/>
    </source>
</evidence>
<dbReference type="PANTHER" id="PTHR35011">
    <property type="entry name" value="2,3-DIKETO-L-GULONATE TRAP TRANSPORTER SMALL PERMEASE PROTEIN YIAM"/>
    <property type="match status" value="1"/>
</dbReference>
<evidence type="ECO:0000313" key="11">
    <source>
        <dbReference type="EMBL" id="MEF3831702.1"/>
    </source>
</evidence>
<evidence type="ECO:0000256" key="5">
    <source>
        <dbReference type="ARBA" id="ARBA00022692"/>
    </source>
</evidence>
<gene>
    <name evidence="11" type="ORF">N1F79_01045</name>
</gene>
<dbReference type="InterPro" id="IPR007387">
    <property type="entry name" value="TRAP_DctQ"/>
</dbReference>
<name>A0ABU7XPA0_9FLAO</name>
<feature type="transmembrane region" description="Helical" evidence="9">
    <location>
        <begin position="84"/>
        <end position="111"/>
    </location>
</feature>
<keyword evidence="4" id="KW-0997">Cell inner membrane</keyword>
<evidence type="ECO:0000256" key="6">
    <source>
        <dbReference type="ARBA" id="ARBA00022989"/>
    </source>
</evidence>
<comment type="similarity">
    <text evidence="8">Belongs to the TRAP transporter small permease family.</text>
</comment>
<keyword evidence="7 9" id="KW-0472">Membrane</keyword>
<accession>A0ABU7XPA0</accession>
<feature type="transmembrane region" description="Helical" evidence="9">
    <location>
        <begin position="46"/>
        <end position="63"/>
    </location>
</feature>
<evidence type="ECO:0000256" key="4">
    <source>
        <dbReference type="ARBA" id="ARBA00022519"/>
    </source>
</evidence>
<sequence length="155" mass="17381">MEIRKKIDKILGNTLVFIMAVMVINVLWQVFTRFIVGTPSSFTDELARYLMIWVGVLGAAYISGKKMHVAIDLIPRKLNKANQIKLKIVVNILIIIFCLGALVVGGARLVYITLILEQYSPALQIPLALVYLVIPISGLLIIFYKISDILNKQLL</sequence>
<protein>
    <submittedName>
        <fullName evidence="11">TRAP transporter small permease</fullName>
    </submittedName>
</protein>